<dbReference type="EMBL" id="SVNY01000002">
    <property type="protein sequence ID" value="MBE6832694.1"/>
    <property type="molecule type" value="Genomic_DNA"/>
</dbReference>
<dbReference type="SUPFAM" id="SSF143414">
    <property type="entry name" value="CcmK-like"/>
    <property type="match status" value="1"/>
</dbReference>
<dbReference type="Proteomes" id="UP000754750">
    <property type="component" value="Unassembled WGS sequence"/>
</dbReference>
<dbReference type="PIRSF" id="PIRSF012296">
    <property type="entry name" value="EutS_PduU"/>
    <property type="match status" value="1"/>
</dbReference>
<evidence type="ECO:0000256" key="2">
    <source>
        <dbReference type="ARBA" id="ARBA00024446"/>
    </source>
</evidence>
<reference evidence="4" key="1">
    <citation type="submission" date="2019-04" db="EMBL/GenBank/DDBJ databases">
        <title>Evolution of Biomass-Degrading Anaerobic Consortia Revealed by Metagenomics.</title>
        <authorList>
            <person name="Peng X."/>
        </authorList>
    </citation>
    <scope>NUCLEOTIDE SEQUENCE</scope>
    <source>
        <strain evidence="4">SIG551</strain>
    </source>
</reference>
<dbReference type="PANTHER" id="PTHR40449:SF2">
    <property type="entry name" value="BACTERIAL MICROCOMPARTMENT SHELL PROTEIN EUTS"/>
    <property type="match status" value="1"/>
</dbReference>
<evidence type="ECO:0000313" key="4">
    <source>
        <dbReference type="EMBL" id="MBE6832694.1"/>
    </source>
</evidence>
<evidence type="ECO:0000256" key="1">
    <source>
        <dbReference type="ARBA" id="ARBA00024322"/>
    </source>
</evidence>
<keyword evidence="2" id="KW-1283">Bacterial microcompartment</keyword>
<name>A0A928Q1Y2_9FIRM</name>
<dbReference type="InterPro" id="IPR000249">
    <property type="entry name" value="BMC_dom"/>
</dbReference>
<sequence length="127" mass="13807">MKLEELRTSGGDHLTRIVQEIVPGKQITMAHIICSPDPVIYQKLGLDPRVDYEHAAVGIITISPSETAIIAADICMKKSAIEIGFIDRFSGTLIITGRMADVSVALESVLEYTENVMGFTVCNLTKA</sequence>
<organism evidence="4 5">
    <name type="scientific">Faecalispora sporosphaeroides</name>
    <dbReference type="NCBI Taxonomy" id="1549"/>
    <lineage>
        <taxon>Bacteria</taxon>
        <taxon>Bacillati</taxon>
        <taxon>Bacillota</taxon>
        <taxon>Clostridia</taxon>
        <taxon>Eubacteriales</taxon>
        <taxon>Oscillospiraceae</taxon>
        <taxon>Faecalispora</taxon>
    </lineage>
</organism>
<dbReference type="CDD" id="cd07046">
    <property type="entry name" value="BMC_PduU-EutS"/>
    <property type="match status" value="1"/>
</dbReference>
<evidence type="ECO:0000259" key="3">
    <source>
        <dbReference type="SMART" id="SM00877"/>
    </source>
</evidence>
<dbReference type="Gene3D" id="3.30.70.1710">
    <property type="match status" value="1"/>
</dbReference>
<proteinExistence type="predicted"/>
<dbReference type="AlphaFoldDB" id="A0A928Q1Y2"/>
<dbReference type="SMART" id="SM00877">
    <property type="entry name" value="BMC"/>
    <property type="match status" value="1"/>
</dbReference>
<comment type="caution">
    <text evidence="4">The sequence shown here is derived from an EMBL/GenBank/DDBJ whole genome shotgun (WGS) entry which is preliminary data.</text>
</comment>
<feature type="domain" description="Bacterial microcompartment" evidence="3">
    <location>
        <begin position="55"/>
        <end position="127"/>
    </location>
</feature>
<evidence type="ECO:0000313" key="5">
    <source>
        <dbReference type="Proteomes" id="UP000754750"/>
    </source>
</evidence>
<comment type="subcellular location">
    <subcellularLocation>
        <location evidence="1">Bacterial microcompartment</location>
    </subcellularLocation>
</comment>
<accession>A0A928Q1Y2</accession>
<dbReference type="PANTHER" id="PTHR40449">
    <property type="entry name" value="ETHANOLAMINE UTILIZATION PROTEIN EUTS"/>
    <property type="match status" value="1"/>
</dbReference>
<dbReference type="Pfam" id="PF00936">
    <property type="entry name" value="BMC"/>
    <property type="match status" value="1"/>
</dbReference>
<gene>
    <name evidence="4" type="ORF">E7512_03795</name>
</gene>
<dbReference type="GO" id="GO:0031469">
    <property type="term" value="C:bacterial microcompartment"/>
    <property type="evidence" value="ECO:0007669"/>
    <property type="project" value="UniProtKB-SubCell"/>
</dbReference>
<dbReference type="InterPro" id="IPR009307">
    <property type="entry name" value="EutS/PduU/CutR"/>
</dbReference>
<dbReference type="InterPro" id="IPR037233">
    <property type="entry name" value="CcmK-like_sf"/>
</dbReference>
<dbReference type="RefSeq" id="WP_326840015.1">
    <property type="nucleotide sequence ID" value="NZ_SVNY01000002.1"/>
</dbReference>
<protein>
    <submittedName>
        <fullName evidence="4">BMC domain-containing protein</fullName>
    </submittedName>
</protein>